<name>A0A6B0GQV5_9EURY</name>
<protein>
    <submittedName>
        <fullName evidence="1">Uncharacterized protein</fullName>
    </submittedName>
</protein>
<dbReference type="Proteomes" id="UP000451471">
    <property type="component" value="Unassembled WGS sequence"/>
</dbReference>
<reference evidence="1 2" key="1">
    <citation type="submission" date="2019-12" db="EMBL/GenBank/DDBJ databases">
        <title>Halocatena pleomorpha gen. nov. sp. nov., an extremely halophilic archaeon of family Halobacteriaceae isolated from saltpan soil.</title>
        <authorList>
            <person name="Pal Y."/>
            <person name="Verma A."/>
            <person name="Krishnamurthi S."/>
            <person name="Kumar P."/>
        </authorList>
    </citation>
    <scope>NUCLEOTIDE SEQUENCE [LARGE SCALE GENOMIC DNA]</scope>
    <source>
        <strain evidence="1 2">JCM 16495</strain>
    </source>
</reference>
<keyword evidence="2" id="KW-1185">Reference proteome</keyword>
<organism evidence="1 2">
    <name type="scientific">Halomarina oriensis</name>
    <dbReference type="NCBI Taxonomy" id="671145"/>
    <lineage>
        <taxon>Archaea</taxon>
        <taxon>Methanobacteriati</taxon>
        <taxon>Methanobacteriota</taxon>
        <taxon>Stenosarchaea group</taxon>
        <taxon>Halobacteria</taxon>
        <taxon>Halobacteriales</taxon>
        <taxon>Natronomonadaceae</taxon>
        <taxon>Halomarina</taxon>
    </lineage>
</organism>
<comment type="caution">
    <text evidence="1">The sequence shown here is derived from an EMBL/GenBank/DDBJ whole genome shotgun (WGS) entry which is preliminary data.</text>
</comment>
<proteinExistence type="predicted"/>
<accession>A0A6B0GQV5</accession>
<dbReference type="EMBL" id="WSZK01000036">
    <property type="protein sequence ID" value="MWG36461.1"/>
    <property type="molecule type" value="Genomic_DNA"/>
</dbReference>
<evidence type="ECO:0000313" key="1">
    <source>
        <dbReference type="EMBL" id="MWG36461.1"/>
    </source>
</evidence>
<dbReference type="RefSeq" id="WP_158206117.1">
    <property type="nucleotide sequence ID" value="NZ_WSZK01000036.1"/>
</dbReference>
<evidence type="ECO:0000313" key="2">
    <source>
        <dbReference type="Proteomes" id="UP000451471"/>
    </source>
</evidence>
<sequence length="72" mass="7775">MTDDLPDLLVGCSAPRDEVAARIADTDATLRERVGRATLLVEATPEQADHIAALDGVVGTERNYRDVKLLVD</sequence>
<gene>
    <name evidence="1" type="ORF">GQS65_18555</name>
</gene>
<dbReference type="AlphaFoldDB" id="A0A6B0GQV5"/>